<keyword evidence="2" id="KW-1185">Reference proteome</keyword>
<dbReference type="EMBL" id="JAYMYQ010000001">
    <property type="protein sequence ID" value="KAK7362735.1"/>
    <property type="molecule type" value="Genomic_DNA"/>
</dbReference>
<protein>
    <submittedName>
        <fullName evidence="1">Uncharacterized protein</fullName>
    </submittedName>
</protein>
<proteinExistence type="predicted"/>
<organism evidence="1 2">
    <name type="scientific">Canavalia gladiata</name>
    <name type="common">Sword bean</name>
    <name type="synonym">Dolichos gladiatus</name>
    <dbReference type="NCBI Taxonomy" id="3824"/>
    <lineage>
        <taxon>Eukaryota</taxon>
        <taxon>Viridiplantae</taxon>
        <taxon>Streptophyta</taxon>
        <taxon>Embryophyta</taxon>
        <taxon>Tracheophyta</taxon>
        <taxon>Spermatophyta</taxon>
        <taxon>Magnoliopsida</taxon>
        <taxon>eudicotyledons</taxon>
        <taxon>Gunneridae</taxon>
        <taxon>Pentapetalae</taxon>
        <taxon>rosids</taxon>
        <taxon>fabids</taxon>
        <taxon>Fabales</taxon>
        <taxon>Fabaceae</taxon>
        <taxon>Papilionoideae</taxon>
        <taxon>50 kb inversion clade</taxon>
        <taxon>NPAAA clade</taxon>
        <taxon>indigoferoid/millettioid clade</taxon>
        <taxon>Phaseoleae</taxon>
        <taxon>Canavalia</taxon>
    </lineage>
</organism>
<dbReference type="Proteomes" id="UP001367508">
    <property type="component" value="Unassembled WGS sequence"/>
</dbReference>
<name>A0AAN9R546_CANGL</name>
<evidence type="ECO:0000313" key="2">
    <source>
        <dbReference type="Proteomes" id="UP001367508"/>
    </source>
</evidence>
<reference evidence="1 2" key="1">
    <citation type="submission" date="2024-01" db="EMBL/GenBank/DDBJ databases">
        <title>The genomes of 5 underutilized Papilionoideae crops provide insights into root nodulation and disease resistanc.</title>
        <authorList>
            <person name="Jiang F."/>
        </authorList>
    </citation>
    <scope>NUCLEOTIDE SEQUENCE [LARGE SCALE GENOMIC DNA]</scope>
    <source>
        <strain evidence="1">LVBAO_FW01</strain>
        <tissue evidence="1">Leaves</tissue>
    </source>
</reference>
<gene>
    <name evidence="1" type="ORF">VNO77_04856</name>
</gene>
<sequence>MRNWRVADAADAGGWMIGGLVGGLIPNTNSFLEIAATPFPNVSNEVDKPCGVLTPERCLWSTNIGFTRNLGATSVLKAEVWELSHGCGQI</sequence>
<evidence type="ECO:0000313" key="1">
    <source>
        <dbReference type="EMBL" id="KAK7362735.1"/>
    </source>
</evidence>
<accession>A0AAN9R546</accession>
<dbReference type="AlphaFoldDB" id="A0AAN9R546"/>
<comment type="caution">
    <text evidence="1">The sequence shown here is derived from an EMBL/GenBank/DDBJ whole genome shotgun (WGS) entry which is preliminary data.</text>
</comment>